<dbReference type="AlphaFoldDB" id="A0A1S3ISX4"/>
<keyword evidence="1" id="KW-0106">Calcium</keyword>
<protein>
    <submittedName>
        <fullName evidence="4">Sarcoplasmic calcium-binding protein-like</fullName>
    </submittedName>
</protein>
<accession>A0A1S3ISX4</accession>
<evidence type="ECO:0000256" key="1">
    <source>
        <dbReference type="ARBA" id="ARBA00022837"/>
    </source>
</evidence>
<dbReference type="RefSeq" id="XP_013401302.1">
    <property type="nucleotide sequence ID" value="XM_013545848.2"/>
</dbReference>
<evidence type="ECO:0000313" key="3">
    <source>
        <dbReference type="Proteomes" id="UP000085678"/>
    </source>
</evidence>
<organism evidence="3 4">
    <name type="scientific">Lingula anatina</name>
    <name type="common">Brachiopod</name>
    <name type="synonym">Lingula unguis</name>
    <dbReference type="NCBI Taxonomy" id="7574"/>
    <lineage>
        <taxon>Eukaryota</taxon>
        <taxon>Metazoa</taxon>
        <taxon>Spiralia</taxon>
        <taxon>Lophotrochozoa</taxon>
        <taxon>Brachiopoda</taxon>
        <taxon>Linguliformea</taxon>
        <taxon>Lingulata</taxon>
        <taxon>Lingulida</taxon>
        <taxon>Linguloidea</taxon>
        <taxon>Lingulidae</taxon>
        <taxon>Lingula</taxon>
    </lineage>
</organism>
<dbReference type="Pfam" id="PF13499">
    <property type="entry name" value="EF-hand_7"/>
    <property type="match status" value="1"/>
</dbReference>
<dbReference type="InParanoid" id="A0A1S3ISX4"/>
<dbReference type="KEGG" id="lak:106167138"/>
<feature type="domain" description="EF-hand" evidence="2">
    <location>
        <begin position="166"/>
        <end position="201"/>
    </location>
</feature>
<dbReference type="SUPFAM" id="SSF47473">
    <property type="entry name" value="EF-hand"/>
    <property type="match status" value="1"/>
</dbReference>
<dbReference type="InterPro" id="IPR018247">
    <property type="entry name" value="EF_Hand_1_Ca_BS"/>
</dbReference>
<dbReference type="InterPro" id="IPR011992">
    <property type="entry name" value="EF-hand-dom_pair"/>
</dbReference>
<proteinExistence type="predicted"/>
<name>A0A1S3ISX4_LINAN</name>
<dbReference type="Gene3D" id="1.10.238.10">
    <property type="entry name" value="EF-hand"/>
    <property type="match status" value="1"/>
</dbReference>
<dbReference type="PROSITE" id="PS00018">
    <property type="entry name" value="EF_HAND_1"/>
    <property type="match status" value="1"/>
</dbReference>
<gene>
    <name evidence="4" type="primary">LOC106167138</name>
</gene>
<dbReference type="Proteomes" id="UP000085678">
    <property type="component" value="Unplaced"/>
</dbReference>
<evidence type="ECO:0000313" key="4">
    <source>
        <dbReference type="RefSeq" id="XP_013401302.1"/>
    </source>
</evidence>
<reference evidence="4" key="1">
    <citation type="submission" date="2025-08" db="UniProtKB">
        <authorList>
            <consortium name="RefSeq"/>
        </authorList>
    </citation>
    <scope>IDENTIFICATION</scope>
    <source>
        <tissue evidence="4">Gonads</tissue>
    </source>
</reference>
<dbReference type="OrthoDB" id="293868at2759"/>
<dbReference type="PROSITE" id="PS50222">
    <property type="entry name" value="EF_HAND_2"/>
    <property type="match status" value="2"/>
</dbReference>
<feature type="domain" description="EF-hand" evidence="2">
    <location>
        <begin position="42"/>
        <end position="77"/>
    </location>
</feature>
<dbReference type="InterPro" id="IPR002048">
    <property type="entry name" value="EF_hand_dom"/>
</dbReference>
<dbReference type="GO" id="GO:0005509">
    <property type="term" value="F:calcium ion binding"/>
    <property type="evidence" value="ECO:0007669"/>
    <property type="project" value="InterPro"/>
</dbReference>
<sequence length="217" mass="25699">MSRLLRITQLRPHLRLVQPFSTEAERLHELPFKYPEVKGSPIWMEKMRTWFFRQDVDRDGYLSKGDFEQQARRITEFMKLNDEQAKKLMDNRMHIWKYYVSGDPDNSDTVKIPDVEGKRRFLLAVNSTLRQSFFETFSIHFDGIDLNNDGEISQEEHAAFFYGYNIPTEFSPEVFKTLDTNNDGHVSREQFLTAYLDFIFSEDPDSKHVHFCGPLLK</sequence>
<keyword evidence="3" id="KW-1185">Reference proteome</keyword>
<evidence type="ECO:0000259" key="2">
    <source>
        <dbReference type="PROSITE" id="PS50222"/>
    </source>
</evidence>
<dbReference type="GeneID" id="106167138"/>